<proteinExistence type="predicted"/>
<evidence type="ECO:0000313" key="2">
    <source>
        <dbReference type="Proteomes" id="UP001204621"/>
    </source>
</evidence>
<organism evidence="1 2">
    <name type="scientific">Massilia terrae</name>
    <dbReference type="NCBI Taxonomy" id="1811224"/>
    <lineage>
        <taxon>Bacteria</taxon>
        <taxon>Pseudomonadati</taxon>
        <taxon>Pseudomonadota</taxon>
        <taxon>Betaproteobacteria</taxon>
        <taxon>Burkholderiales</taxon>
        <taxon>Oxalobacteraceae</taxon>
        <taxon>Telluria group</taxon>
        <taxon>Massilia</taxon>
    </lineage>
</organism>
<keyword evidence="2" id="KW-1185">Reference proteome</keyword>
<dbReference type="RefSeq" id="WP_258812869.1">
    <property type="nucleotide sequence ID" value="NZ_JANUGU010000005.1"/>
</dbReference>
<sequence>MKRLLFLGTSFADLQAFPKQVRRVAGVELQRVQEGGMPRDWKPMPNVGQGVIEIHLHAEAGAFRVMYVASIGPQVIVLHCFQKKTQSTSKGDIAMAARRYRSFIGGGVR</sequence>
<gene>
    <name evidence="1" type="ORF">NX778_16545</name>
</gene>
<evidence type="ECO:0000313" key="1">
    <source>
        <dbReference type="EMBL" id="MCS0659681.1"/>
    </source>
</evidence>
<dbReference type="InterPro" id="IPR009241">
    <property type="entry name" value="HigB-like"/>
</dbReference>
<comment type="caution">
    <text evidence="1">The sequence shown here is derived from an EMBL/GenBank/DDBJ whole genome shotgun (WGS) entry which is preliminary data.</text>
</comment>
<dbReference type="EMBL" id="JANUGU010000005">
    <property type="protein sequence ID" value="MCS0659681.1"/>
    <property type="molecule type" value="Genomic_DNA"/>
</dbReference>
<dbReference type="Proteomes" id="UP001204621">
    <property type="component" value="Unassembled WGS sequence"/>
</dbReference>
<dbReference type="Pfam" id="PF05973">
    <property type="entry name" value="Gp49"/>
    <property type="match status" value="1"/>
</dbReference>
<protein>
    <submittedName>
        <fullName evidence="1">Type II toxin-antitoxin system RelE/ParE family toxin</fullName>
    </submittedName>
</protein>
<reference evidence="1 2" key="1">
    <citation type="submission" date="2022-08" db="EMBL/GenBank/DDBJ databases">
        <title>Reclassification of Massilia species as members of the genera Telluria, Duganella, Pseudoduganella, Mokoshia gen. nov. and Zemynaea gen. nov. using orthogonal and non-orthogonal genome-based approaches.</title>
        <authorList>
            <person name="Bowman J.P."/>
        </authorList>
    </citation>
    <scope>NUCLEOTIDE SEQUENCE [LARGE SCALE GENOMIC DNA]</scope>
    <source>
        <strain evidence="1 2">JCM 31606</strain>
    </source>
</reference>
<name>A0ABT2D0D5_9BURK</name>
<accession>A0ABT2D0D5</accession>